<sequence length="70" mass="7637">MSVKGFLCQLLVVLCLLLATVSCSPARGYFQAPSRGGRSYTDIARVHNPNQYAFVGSRTYPGQPFWPGGK</sequence>
<dbReference type="Proteomes" id="UP000007801">
    <property type="component" value="Unassembled WGS sequence"/>
</dbReference>
<dbReference type="PROSITE" id="PS51257">
    <property type="entry name" value="PROKAR_LIPOPROTEIN"/>
    <property type="match status" value="1"/>
</dbReference>
<dbReference type="KEGG" id="dan:26514426"/>
<keyword evidence="1" id="KW-0732">Signal</keyword>
<evidence type="ECO:0000313" key="3">
    <source>
        <dbReference type="Proteomes" id="UP000007801"/>
    </source>
</evidence>
<proteinExistence type="predicted"/>
<keyword evidence="3" id="KW-1185">Reference proteome</keyword>
<reference evidence="2 3" key="1">
    <citation type="journal article" date="2007" name="Nature">
        <title>Evolution of genes and genomes on the Drosophila phylogeny.</title>
        <authorList>
            <consortium name="Drosophila 12 Genomes Consortium"/>
            <person name="Clark A.G."/>
            <person name="Eisen M.B."/>
            <person name="Smith D.R."/>
            <person name="Bergman C.M."/>
            <person name="Oliver B."/>
            <person name="Markow T.A."/>
            <person name="Kaufman T.C."/>
            <person name="Kellis M."/>
            <person name="Gelbart W."/>
            <person name="Iyer V.N."/>
            <person name="Pollard D.A."/>
            <person name="Sackton T.B."/>
            <person name="Larracuente A.M."/>
            <person name="Singh N.D."/>
            <person name="Abad J.P."/>
            <person name="Abt D.N."/>
            <person name="Adryan B."/>
            <person name="Aguade M."/>
            <person name="Akashi H."/>
            <person name="Anderson W.W."/>
            <person name="Aquadro C.F."/>
            <person name="Ardell D.H."/>
            <person name="Arguello R."/>
            <person name="Artieri C.G."/>
            <person name="Barbash D.A."/>
            <person name="Barker D."/>
            <person name="Barsanti P."/>
            <person name="Batterham P."/>
            <person name="Batzoglou S."/>
            <person name="Begun D."/>
            <person name="Bhutkar A."/>
            <person name="Blanco E."/>
            <person name="Bosak S.A."/>
            <person name="Bradley R.K."/>
            <person name="Brand A.D."/>
            <person name="Brent M.R."/>
            <person name="Brooks A.N."/>
            <person name="Brown R.H."/>
            <person name="Butlin R.K."/>
            <person name="Caggese C."/>
            <person name="Calvi B.R."/>
            <person name="Bernardo de Carvalho A."/>
            <person name="Caspi A."/>
            <person name="Castrezana S."/>
            <person name="Celniker S.E."/>
            <person name="Chang J.L."/>
            <person name="Chapple C."/>
            <person name="Chatterji S."/>
            <person name="Chinwalla A."/>
            <person name="Civetta A."/>
            <person name="Clifton S.W."/>
            <person name="Comeron J.M."/>
            <person name="Costello J.C."/>
            <person name="Coyne J.A."/>
            <person name="Daub J."/>
            <person name="David R.G."/>
            <person name="Delcher A.L."/>
            <person name="Delehaunty K."/>
            <person name="Do C.B."/>
            <person name="Ebling H."/>
            <person name="Edwards K."/>
            <person name="Eickbush T."/>
            <person name="Evans J.D."/>
            <person name="Filipski A."/>
            <person name="Findeiss S."/>
            <person name="Freyhult E."/>
            <person name="Fulton L."/>
            <person name="Fulton R."/>
            <person name="Garcia A.C."/>
            <person name="Gardiner A."/>
            <person name="Garfield D.A."/>
            <person name="Garvin B.E."/>
            <person name="Gibson G."/>
            <person name="Gilbert D."/>
            <person name="Gnerre S."/>
            <person name="Godfrey J."/>
            <person name="Good R."/>
            <person name="Gotea V."/>
            <person name="Gravely B."/>
            <person name="Greenberg A.J."/>
            <person name="Griffiths-Jones S."/>
            <person name="Gross S."/>
            <person name="Guigo R."/>
            <person name="Gustafson E.A."/>
            <person name="Haerty W."/>
            <person name="Hahn M.W."/>
            <person name="Halligan D.L."/>
            <person name="Halpern A.L."/>
            <person name="Halter G.M."/>
            <person name="Han M.V."/>
            <person name="Heger A."/>
            <person name="Hillier L."/>
            <person name="Hinrichs A.S."/>
            <person name="Holmes I."/>
            <person name="Hoskins R.A."/>
            <person name="Hubisz M.J."/>
            <person name="Hultmark D."/>
            <person name="Huntley M.A."/>
            <person name="Jaffe D.B."/>
            <person name="Jagadeeshan S."/>
            <person name="Jeck W.R."/>
            <person name="Johnson J."/>
            <person name="Jones C.D."/>
            <person name="Jordan W.C."/>
            <person name="Karpen G.H."/>
            <person name="Kataoka E."/>
            <person name="Keightley P.D."/>
            <person name="Kheradpour P."/>
            <person name="Kirkness E.F."/>
            <person name="Koerich L.B."/>
            <person name="Kristiansen K."/>
            <person name="Kudrna D."/>
            <person name="Kulathinal R.J."/>
            <person name="Kumar S."/>
            <person name="Kwok R."/>
            <person name="Lander E."/>
            <person name="Langley C.H."/>
            <person name="Lapoint R."/>
            <person name="Lazzaro B.P."/>
            <person name="Lee S.J."/>
            <person name="Levesque L."/>
            <person name="Li R."/>
            <person name="Lin C.F."/>
            <person name="Lin M.F."/>
            <person name="Lindblad-Toh K."/>
            <person name="Llopart A."/>
            <person name="Long M."/>
            <person name="Low L."/>
            <person name="Lozovsky E."/>
            <person name="Lu J."/>
            <person name="Luo M."/>
            <person name="Machado C.A."/>
            <person name="Makalowski W."/>
            <person name="Marzo M."/>
            <person name="Matsuda M."/>
            <person name="Matzkin L."/>
            <person name="McAllister B."/>
            <person name="McBride C.S."/>
            <person name="McKernan B."/>
            <person name="McKernan K."/>
            <person name="Mendez-Lago M."/>
            <person name="Minx P."/>
            <person name="Mollenhauer M.U."/>
            <person name="Montooth K."/>
            <person name="Mount S.M."/>
            <person name="Mu X."/>
            <person name="Myers E."/>
            <person name="Negre B."/>
            <person name="Newfeld S."/>
            <person name="Nielsen R."/>
            <person name="Noor M.A."/>
            <person name="O'Grady P."/>
            <person name="Pachter L."/>
            <person name="Papaceit M."/>
            <person name="Parisi M.J."/>
            <person name="Parisi M."/>
            <person name="Parts L."/>
            <person name="Pedersen J.S."/>
            <person name="Pesole G."/>
            <person name="Phillippy A.M."/>
            <person name="Ponting C.P."/>
            <person name="Pop M."/>
            <person name="Porcelli D."/>
            <person name="Powell J.R."/>
            <person name="Prohaska S."/>
            <person name="Pruitt K."/>
            <person name="Puig M."/>
            <person name="Quesneville H."/>
            <person name="Ram K.R."/>
            <person name="Rand D."/>
            <person name="Rasmussen M.D."/>
            <person name="Reed L.K."/>
            <person name="Reenan R."/>
            <person name="Reily A."/>
            <person name="Remington K.A."/>
            <person name="Rieger T.T."/>
            <person name="Ritchie M.G."/>
            <person name="Robin C."/>
            <person name="Rogers Y.H."/>
            <person name="Rohde C."/>
            <person name="Rozas J."/>
            <person name="Rubenfield M.J."/>
            <person name="Ruiz A."/>
            <person name="Russo S."/>
            <person name="Salzberg S.L."/>
            <person name="Sanchez-Gracia A."/>
            <person name="Saranga D.J."/>
            <person name="Sato H."/>
            <person name="Schaeffer S.W."/>
            <person name="Schatz M.C."/>
            <person name="Schlenke T."/>
            <person name="Schwartz R."/>
            <person name="Segarra C."/>
            <person name="Singh R.S."/>
            <person name="Sirot L."/>
            <person name="Sirota M."/>
            <person name="Sisneros N.B."/>
            <person name="Smith C.D."/>
            <person name="Smith T.F."/>
            <person name="Spieth J."/>
            <person name="Stage D.E."/>
            <person name="Stark A."/>
            <person name="Stephan W."/>
            <person name="Strausberg R.L."/>
            <person name="Strempel S."/>
            <person name="Sturgill D."/>
            <person name="Sutton G."/>
            <person name="Sutton G.G."/>
            <person name="Tao W."/>
            <person name="Teichmann S."/>
            <person name="Tobari Y.N."/>
            <person name="Tomimura Y."/>
            <person name="Tsolas J.M."/>
            <person name="Valente V.L."/>
            <person name="Venter E."/>
            <person name="Venter J.C."/>
            <person name="Vicario S."/>
            <person name="Vieira F.G."/>
            <person name="Vilella A.J."/>
            <person name="Villasante A."/>
            <person name="Walenz B."/>
            <person name="Wang J."/>
            <person name="Wasserman M."/>
            <person name="Watts T."/>
            <person name="Wilson D."/>
            <person name="Wilson R.K."/>
            <person name="Wing R.A."/>
            <person name="Wolfner M.F."/>
            <person name="Wong A."/>
            <person name="Wong G.K."/>
            <person name="Wu C.I."/>
            <person name="Wu G."/>
            <person name="Yamamoto D."/>
            <person name="Yang H.P."/>
            <person name="Yang S.P."/>
            <person name="Yorke J.A."/>
            <person name="Yoshida K."/>
            <person name="Zdobnov E."/>
            <person name="Zhang P."/>
            <person name="Zhang Y."/>
            <person name="Zimin A.V."/>
            <person name="Baldwin J."/>
            <person name="Abdouelleil A."/>
            <person name="Abdulkadir J."/>
            <person name="Abebe A."/>
            <person name="Abera B."/>
            <person name="Abreu J."/>
            <person name="Acer S.C."/>
            <person name="Aftuck L."/>
            <person name="Alexander A."/>
            <person name="An P."/>
            <person name="Anderson E."/>
            <person name="Anderson S."/>
            <person name="Arachi H."/>
            <person name="Azer M."/>
            <person name="Bachantsang P."/>
            <person name="Barry A."/>
            <person name="Bayul T."/>
            <person name="Berlin A."/>
            <person name="Bessette D."/>
            <person name="Bloom T."/>
            <person name="Blye J."/>
            <person name="Boguslavskiy L."/>
            <person name="Bonnet C."/>
            <person name="Boukhgalter B."/>
            <person name="Bourzgui I."/>
            <person name="Brown A."/>
            <person name="Cahill P."/>
            <person name="Channer S."/>
            <person name="Cheshatsang Y."/>
            <person name="Chuda L."/>
            <person name="Citroen M."/>
            <person name="Collymore A."/>
            <person name="Cooke P."/>
            <person name="Costello M."/>
            <person name="D'Aco K."/>
            <person name="Daza R."/>
            <person name="De Haan G."/>
            <person name="DeGray S."/>
            <person name="DeMaso C."/>
            <person name="Dhargay N."/>
            <person name="Dooley K."/>
            <person name="Dooley E."/>
            <person name="Doricent M."/>
            <person name="Dorje P."/>
            <person name="Dorjee K."/>
            <person name="Dupes A."/>
            <person name="Elong R."/>
            <person name="Falk J."/>
            <person name="Farina A."/>
            <person name="Faro S."/>
            <person name="Ferguson D."/>
            <person name="Fisher S."/>
            <person name="Foley C.D."/>
            <person name="Franke A."/>
            <person name="Friedrich D."/>
            <person name="Gadbois L."/>
            <person name="Gearin G."/>
            <person name="Gearin C.R."/>
            <person name="Giannoukos G."/>
            <person name="Goode T."/>
            <person name="Graham J."/>
            <person name="Grandbois E."/>
            <person name="Grewal S."/>
            <person name="Gyaltsen K."/>
            <person name="Hafez N."/>
            <person name="Hagos B."/>
            <person name="Hall J."/>
            <person name="Henson C."/>
            <person name="Hollinger A."/>
            <person name="Honan T."/>
            <person name="Huard M.D."/>
            <person name="Hughes L."/>
            <person name="Hurhula B."/>
            <person name="Husby M.E."/>
            <person name="Kamat A."/>
            <person name="Kanga B."/>
            <person name="Kashin S."/>
            <person name="Khazanovich D."/>
            <person name="Kisner P."/>
            <person name="Lance K."/>
            <person name="Lara M."/>
            <person name="Lee W."/>
            <person name="Lennon N."/>
            <person name="Letendre F."/>
            <person name="LeVine R."/>
            <person name="Lipovsky A."/>
            <person name="Liu X."/>
            <person name="Liu J."/>
            <person name="Liu S."/>
            <person name="Lokyitsang T."/>
            <person name="Lokyitsang Y."/>
            <person name="Lubonja R."/>
            <person name="Lui A."/>
            <person name="MacDonald P."/>
            <person name="Magnisalis V."/>
            <person name="Maru K."/>
            <person name="Matthews C."/>
            <person name="McCusker W."/>
            <person name="McDonough S."/>
            <person name="Mehta T."/>
            <person name="Meldrim J."/>
            <person name="Meneus L."/>
            <person name="Mihai O."/>
            <person name="Mihalev A."/>
            <person name="Mihova T."/>
            <person name="Mittelman R."/>
            <person name="Mlenga V."/>
            <person name="Montmayeur A."/>
            <person name="Mulrain L."/>
            <person name="Navidi A."/>
            <person name="Naylor J."/>
            <person name="Negash T."/>
            <person name="Nguyen T."/>
            <person name="Nguyen N."/>
            <person name="Nicol R."/>
            <person name="Norbu C."/>
            <person name="Norbu N."/>
            <person name="Novod N."/>
            <person name="O'Neill B."/>
            <person name="Osman S."/>
            <person name="Markiewicz E."/>
            <person name="Oyono O.L."/>
            <person name="Patti C."/>
            <person name="Phunkhang P."/>
            <person name="Pierre F."/>
            <person name="Priest M."/>
            <person name="Raghuraman S."/>
            <person name="Rege F."/>
            <person name="Reyes R."/>
            <person name="Rise C."/>
            <person name="Rogov P."/>
            <person name="Ross K."/>
            <person name="Ryan E."/>
            <person name="Settipalli S."/>
            <person name="Shea T."/>
            <person name="Sherpa N."/>
            <person name="Shi L."/>
            <person name="Shih D."/>
            <person name="Sparrow T."/>
            <person name="Spaulding J."/>
            <person name="Stalker J."/>
            <person name="Stange-Thomann N."/>
            <person name="Stavropoulos S."/>
            <person name="Stone C."/>
            <person name="Strader C."/>
            <person name="Tesfaye S."/>
            <person name="Thomson T."/>
            <person name="Thoulutsang Y."/>
            <person name="Thoulutsang D."/>
            <person name="Topham K."/>
            <person name="Topping I."/>
            <person name="Tsamla T."/>
            <person name="Vassiliev H."/>
            <person name="Vo A."/>
            <person name="Wangchuk T."/>
            <person name="Wangdi T."/>
            <person name="Weiand M."/>
            <person name="Wilkinson J."/>
            <person name="Wilson A."/>
            <person name="Yadav S."/>
            <person name="Young G."/>
            <person name="Yu Q."/>
            <person name="Zembek L."/>
            <person name="Zhong D."/>
            <person name="Zimmer A."/>
            <person name="Zwirko Z."/>
            <person name="Jaffe D.B."/>
            <person name="Alvarez P."/>
            <person name="Brockman W."/>
            <person name="Butler J."/>
            <person name="Chin C."/>
            <person name="Gnerre S."/>
            <person name="Grabherr M."/>
            <person name="Kleber M."/>
            <person name="Mauceli E."/>
            <person name="MacCallum I."/>
        </authorList>
    </citation>
    <scope>NUCLEOTIDE SEQUENCE [LARGE SCALE GENOMIC DNA]</scope>
    <source>
        <strain evidence="3">Tucson 14024-0371.13</strain>
    </source>
</reference>
<dbReference type="OrthoDB" id="7764325at2759"/>
<evidence type="ECO:0000256" key="1">
    <source>
        <dbReference type="SAM" id="SignalP"/>
    </source>
</evidence>
<accession>A0A0P8XYC4</accession>
<dbReference type="AlphaFoldDB" id="A0A0P8XYC4"/>
<name>A0A0P8XYC4_DROAN</name>
<dbReference type="GeneID" id="26514426"/>
<organism evidence="2 3">
    <name type="scientific">Drosophila ananassae</name>
    <name type="common">Fruit fly</name>
    <dbReference type="NCBI Taxonomy" id="7217"/>
    <lineage>
        <taxon>Eukaryota</taxon>
        <taxon>Metazoa</taxon>
        <taxon>Ecdysozoa</taxon>
        <taxon>Arthropoda</taxon>
        <taxon>Hexapoda</taxon>
        <taxon>Insecta</taxon>
        <taxon>Pterygota</taxon>
        <taxon>Neoptera</taxon>
        <taxon>Endopterygota</taxon>
        <taxon>Diptera</taxon>
        <taxon>Brachycera</taxon>
        <taxon>Muscomorpha</taxon>
        <taxon>Ephydroidea</taxon>
        <taxon>Drosophilidae</taxon>
        <taxon>Drosophila</taxon>
        <taxon>Sophophora</taxon>
    </lineage>
</organism>
<dbReference type="InParanoid" id="A0A0P8XYC4"/>
<evidence type="ECO:0000313" key="2">
    <source>
        <dbReference type="EMBL" id="KPU79749.1"/>
    </source>
</evidence>
<feature type="chain" id="PRO_5006154241" description="Secreted protein" evidence="1">
    <location>
        <begin position="24"/>
        <end position="70"/>
    </location>
</feature>
<gene>
    <name evidence="2" type="primary">Dana\GF27017</name>
    <name evidence="2" type="ORF">GF27017</name>
</gene>
<feature type="signal peptide" evidence="1">
    <location>
        <begin position="1"/>
        <end position="23"/>
    </location>
</feature>
<dbReference type="EMBL" id="CH902617">
    <property type="protein sequence ID" value="KPU79749.1"/>
    <property type="molecule type" value="Genomic_DNA"/>
</dbReference>
<protein>
    <recommendedName>
        <fullName evidence="4">Secreted protein</fullName>
    </recommendedName>
</protein>
<evidence type="ECO:0008006" key="4">
    <source>
        <dbReference type="Google" id="ProtNLM"/>
    </source>
</evidence>